<dbReference type="Pfam" id="PF10903">
    <property type="entry name" value="DUF2691"/>
    <property type="match status" value="1"/>
</dbReference>
<dbReference type="Proteomes" id="UP000092495">
    <property type="component" value="Chromosome"/>
</dbReference>
<dbReference type="KEGG" id="pdg:BCM40_06645"/>
<organism evidence="1 2">
    <name type="scientific">Planococcus donghaensis</name>
    <dbReference type="NCBI Taxonomy" id="414778"/>
    <lineage>
        <taxon>Bacteria</taxon>
        <taxon>Bacillati</taxon>
        <taxon>Bacillota</taxon>
        <taxon>Bacilli</taxon>
        <taxon>Bacillales</taxon>
        <taxon>Caryophanaceae</taxon>
        <taxon>Planococcus</taxon>
    </lineage>
</organism>
<reference evidence="1" key="1">
    <citation type="submission" date="2016-10" db="EMBL/GenBank/DDBJ databases">
        <authorList>
            <person name="See-Too W.S."/>
        </authorList>
    </citation>
    <scope>NUCLEOTIDE SEQUENCE</scope>
    <source>
        <strain evidence="1">DSM 22276</strain>
    </source>
</reference>
<dbReference type="STRING" id="414778.BCM40_06645"/>
<accession>A0A1C7EH70</accession>
<proteinExistence type="predicted"/>
<dbReference type="AlphaFoldDB" id="A0A1C7EH70"/>
<evidence type="ECO:0000313" key="2">
    <source>
        <dbReference type="Proteomes" id="UP000092495"/>
    </source>
</evidence>
<dbReference type="EMBL" id="CP016543">
    <property type="protein sequence ID" value="ANU23065.1"/>
    <property type="molecule type" value="Genomic_DNA"/>
</dbReference>
<name>A0A1C7EH70_9BACL</name>
<dbReference type="OrthoDB" id="2625810at2"/>
<sequence length="84" mass="10037">MSLILSFIVEKNKCMRRGISFEIPNEWGKWLEEVFKPVDISTYYWQVGSRELYTMIDNESEKELFQNDRTGKSINNEPTVYNFC</sequence>
<dbReference type="InterPro" id="IPR020216">
    <property type="entry name" value="Uncharacterised_YncE"/>
</dbReference>
<protein>
    <submittedName>
        <fullName evidence="1">Uncharacterized protein</fullName>
    </submittedName>
</protein>
<keyword evidence="2" id="KW-1185">Reference proteome</keyword>
<evidence type="ECO:0000313" key="1">
    <source>
        <dbReference type="EMBL" id="ANU23065.1"/>
    </source>
</evidence>
<gene>
    <name evidence="1" type="ORF">BCM40_06645</name>
</gene>